<dbReference type="EMBL" id="RDOM01000723">
    <property type="protein sequence ID" value="MBF4274961.1"/>
    <property type="molecule type" value="Genomic_DNA"/>
</dbReference>
<sequence>QDFSDKGEHAASVWVYQPETQTLKLTPVLLGNLHAEGIEVLSGLEVGDQVVANGVNSLTDKELIKPLIWARGV</sequence>
<accession>A0ABD4KTJ4</accession>
<organism evidence="1 2">
    <name type="scientific">Vibrio anguillarum</name>
    <name type="common">Listonella anguillarum</name>
    <dbReference type="NCBI Taxonomy" id="55601"/>
    <lineage>
        <taxon>Bacteria</taxon>
        <taxon>Pseudomonadati</taxon>
        <taxon>Pseudomonadota</taxon>
        <taxon>Gammaproteobacteria</taxon>
        <taxon>Vibrionales</taxon>
        <taxon>Vibrionaceae</taxon>
        <taxon>Vibrio</taxon>
    </lineage>
</organism>
<dbReference type="AlphaFoldDB" id="A0ABD4KTJ4"/>
<comment type="caution">
    <text evidence="1">The sequence shown here is derived from an EMBL/GenBank/DDBJ whole genome shotgun (WGS) entry which is preliminary data.</text>
</comment>
<evidence type="ECO:0000313" key="2">
    <source>
        <dbReference type="Proteomes" id="UP000722957"/>
    </source>
</evidence>
<evidence type="ECO:0000313" key="1">
    <source>
        <dbReference type="EMBL" id="MBF4274961.1"/>
    </source>
</evidence>
<feature type="non-terminal residue" evidence="1">
    <location>
        <position position="1"/>
    </location>
</feature>
<gene>
    <name evidence="1" type="ORF">EAY07_23735</name>
</gene>
<name>A0ABD4KTJ4_VIBAN</name>
<proteinExistence type="predicted"/>
<dbReference type="Gene3D" id="2.40.420.20">
    <property type="match status" value="1"/>
</dbReference>
<reference evidence="1 2" key="1">
    <citation type="journal article" date="2021" name="PeerJ">
        <title>Analysis of 44 Vibrio anguillarum genomes reveals high genetic diversity.</title>
        <authorList>
            <person name="Hansen M.J."/>
            <person name="Dalsgaard I."/>
        </authorList>
    </citation>
    <scope>NUCLEOTIDE SEQUENCE [LARGE SCALE GENOMIC DNA]</scope>
    <source>
        <strain evidence="1 2">17-16730-2A</strain>
    </source>
</reference>
<dbReference type="Proteomes" id="UP000722957">
    <property type="component" value="Unassembled WGS sequence"/>
</dbReference>
<protein>
    <recommendedName>
        <fullName evidence="3">Efflux RND transporter periplasmic adaptor subunit</fullName>
    </recommendedName>
</protein>
<evidence type="ECO:0008006" key="3">
    <source>
        <dbReference type="Google" id="ProtNLM"/>
    </source>
</evidence>